<comment type="caution">
    <text evidence="1">The sequence shown here is derived from an EMBL/GenBank/DDBJ whole genome shotgun (WGS) entry which is preliminary data.</text>
</comment>
<dbReference type="RefSeq" id="XP_060429339.1">
    <property type="nucleotide sequence ID" value="XM_060572433.1"/>
</dbReference>
<organism evidence="1 2">
    <name type="scientific">Colletotrichum godetiae</name>
    <dbReference type="NCBI Taxonomy" id="1209918"/>
    <lineage>
        <taxon>Eukaryota</taxon>
        <taxon>Fungi</taxon>
        <taxon>Dikarya</taxon>
        <taxon>Ascomycota</taxon>
        <taxon>Pezizomycotina</taxon>
        <taxon>Sordariomycetes</taxon>
        <taxon>Hypocreomycetidae</taxon>
        <taxon>Glomerellales</taxon>
        <taxon>Glomerellaceae</taxon>
        <taxon>Colletotrichum</taxon>
        <taxon>Colletotrichum acutatum species complex</taxon>
    </lineage>
</organism>
<dbReference type="GeneID" id="85456959"/>
<proteinExistence type="predicted"/>
<accession>A0AAJ0ESR3</accession>
<sequence length="318" mass="34722">MAHWRCMSALCCQPQAKCLHLAITVTAHNSRASEIVQPLLALAPVSRVVLHPTPVADGPLLLLMQHPAIAYPKHPKNSILGTVQMQESWKLLCFMISPLELSGFLATPRVLSPGQQKSVSSLDALLSVGRHPSRSRCLLVWETTQTQSQPPNFQLPARSPPPTSQFPSSHLIINPAVCVGATTTDVPSLISLSSSSAPRGGVTMQNSLNPPEEKGKCKPSCVWMMMEHLIPPHQTEPFLTAIAIKGSSIWPGPPVRMDRQGSRVSLEPYPGRHMQPSPMAHSRNPQCWSETPVLRHHLELSQLGCSGQPRSSDQARYS</sequence>
<evidence type="ECO:0000313" key="1">
    <source>
        <dbReference type="EMBL" id="KAK1675336.1"/>
    </source>
</evidence>
<dbReference type="AlphaFoldDB" id="A0AAJ0ESR3"/>
<dbReference type="Proteomes" id="UP001224890">
    <property type="component" value="Unassembled WGS sequence"/>
</dbReference>
<gene>
    <name evidence="1" type="ORF">BDP55DRAFT_632497</name>
</gene>
<keyword evidence="2" id="KW-1185">Reference proteome</keyword>
<name>A0AAJ0ESR3_9PEZI</name>
<evidence type="ECO:0000313" key="2">
    <source>
        <dbReference type="Proteomes" id="UP001224890"/>
    </source>
</evidence>
<reference evidence="1" key="1">
    <citation type="submission" date="2021-06" db="EMBL/GenBank/DDBJ databases">
        <title>Comparative genomics, transcriptomics and evolutionary studies reveal genomic signatures of adaptation to plant cell wall in hemibiotrophic fungi.</title>
        <authorList>
            <consortium name="DOE Joint Genome Institute"/>
            <person name="Baroncelli R."/>
            <person name="Diaz J.F."/>
            <person name="Benocci T."/>
            <person name="Peng M."/>
            <person name="Battaglia E."/>
            <person name="Haridas S."/>
            <person name="Andreopoulos W."/>
            <person name="Labutti K."/>
            <person name="Pangilinan J."/>
            <person name="Floch G.L."/>
            <person name="Makela M.R."/>
            <person name="Henrissat B."/>
            <person name="Grigoriev I.V."/>
            <person name="Crouch J.A."/>
            <person name="De Vries R.P."/>
            <person name="Sukno S.A."/>
            <person name="Thon M.R."/>
        </authorList>
    </citation>
    <scope>NUCLEOTIDE SEQUENCE</scope>
    <source>
        <strain evidence="1">CBS 193.32</strain>
    </source>
</reference>
<dbReference type="EMBL" id="JAHMHR010000022">
    <property type="protein sequence ID" value="KAK1675336.1"/>
    <property type="molecule type" value="Genomic_DNA"/>
</dbReference>
<protein>
    <submittedName>
        <fullName evidence="1">Uncharacterized protein</fullName>
    </submittedName>
</protein>